<evidence type="ECO:0000256" key="3">
    <source>
        <dbReference type="SAM" id="MobiDB-lite"/>
    </source>
</evidence>
<dbReference type="PANTHER" id="PTHR15081">
    <property type="entry name" value="NUCLEAR AUTOANTIGENIC SPERM PROTEIN NASP -RELATED"/>
    <property type="match status" value="1"/>
</dbReference>
<keyword evidence="1" id="KW-0677">Repeat</keyword>
<accession>A0A8R1YFC5</accession>
<dbReference type="GO" id="GO:0034080">
    <property type="term" value="P:CENP-A containing chromatin assembly"/>
    <property type="evidence" value="ECO:0000318"/>
    <property type="project" value="GO_Central"/>
</dbReference>
<feature type="region of interest" description="Disordered" evidence="3">
    <location>
        <begin position="406"/>
        <end position="477"/>
    </location>
</feature>
<feature type="compositionally biased region" description="Polar residues" evidence="3">
    <location>
        <begin position="435"/>
        <end position="451"/>
    </location>
</feature>
<accession>A0A2A6CZ93</accession>
<evidence type="ECO:0000313" key="4">
    <source>
        <dbReference type="EnsemblMetazoa" id="PPA08224.1"/>
    </source>
</evidence>
<organism evidence="4 5">
    <name type="scientific">Pristionchus pacificus</name>
    <name type="common">Parasitic nematode worm</name>
    <dbReference type="NCBI Taxonomy" id="54126"/>
    <lineage>
        <taxon>Eukaryota</taxon>
        <taxon>Metazoa</taxon>
        <taxon>Ecdysozoa</taxon>
        <taxon>Nematoda</taxon>
        <taxon>Chromadorea</taxon>
        <taxon>Rhabditida</taxon>
        <taxon>Rhabditina</taxon>
        <taxon>Diplogasteromorpha</taxon>
        <taxon>Diplogasteroidea</taxon>
        <taxon>Neodiplogasteridae</taxon>
        <taxon>Pristionchus</taxon>
    </lineage>
</organism>
<dbReference type="PANTHER" id="PTHR15081:SF1">
    <property type="entry name" value="NUCLEAR AUTOANTIGENIC SPERM PROTEIN"/>
    <property type="match status" value="1"/>
</dbReference>
<feature type="compositionally biased region" description="Acidic residues" evidence="3">
    <location>
        <begin position="215"/>
        <end position="237"/>
    </location>
</feature>
<dbReference type="GO" id="GO:0006335">
    <property type="term" value="P:DNA replication-dependent chromatin assembly"/>
    <property type="evidence" value="ECO:0000318"/>
    <property type="project" value="GO_Central"/>
</dbReference>
<keyword evidence="5" id="KW-1185">Reference proteome</keyword>
<dbReference type="OrthoDB" id="543373at2759"/>
<feature type="region of interest" description="Disordered" evidence="3">
    <location>
        <begin position="1"/>
        <end position="21"/>
    </location>
</feature>
<gene>
    <name evidence="4" type="primary">WBGene00097778</name>
</gene>
<dbReference type="EnsemblMetazoa" id="PPA08224.1">
    <property type="protein sequence ID" value="PPA08224.1"/>
    <property type="gene ID" value="WBGene00097778"/>
</dbReference>
<dbReference type="GO" id="GO:0042393">
    <property type="term" value="F:histone binding"/>
    <property type="evidence" value="ECO:0000318"/>
    <property type="project" value="GO_Central"/>
</dbReference>
<dbReference type="GO" id="GO:0005654">
    <property type="term" value="C:nucleoplasm"/>
    <property type="evidence" value="ECO:0000318"/>
    <property type="project" value="GO_Central"/>
</dbReference>
<feature type="compositionally biased region" description="Basic and acidic residues" evidence="3">
    <location>
        <begin position="459"/>
        <end position="475"/>
    </location>
</feature>
<dbReference type="InterPro" id="IPR011989">
    <property type="entry name" value="ARM-like"/>
</dbReference>
<keyword evidence="2" id="KW-0802">TPR repeat</keyword>
<feature type="compositionally biased region" description="Acidic residues" evidence="3">
    <location>
        <begin position="245"/>
        <end position="265"/>
    </location>
</feature>
<dbReference type="InterPro" id="IPR051730">
    <property type="entry name" value="NASP-like"/>
</dbReference>
<dbReference type="Proteomes" id="UP000005239">
    <property type="component" value="Unassembled WGS sequence"/>
</dbReference>
<proteinExistence type="predicted"/>
<evidence type="ECO:0000313" key="5">
    <source>
        <dbReference type="Proteomes" id="UP000005239"/>
    </source>
</evidence>
<evidence type="ECO:0000256" key="1">
    <source>
        <dbReference type="ARBA" id="ARBA00022737"/>
    </source>
</evidence>
<name>A0A2A6CZ93_PRIPA</name>
<reference evidence="5" key="1">
    <citation type="journal article" date="2008" name="Nat. Genet.">
        <title>The Pristionchus pacificus genome provides a unique perspective on nematode lifestyle and parasitism.</title>
        <authorList>
            <person name="Dieterich C."/>
            <person name="Clifton S.W."/>
            <person name="Schuster L.N."/>
            <person name="Chinwalla A."/>
            <person name="Delehaunty K."/>
            <person name="Dinkelacker I."/>
            <person name="Fulton L."/>
            <person name="Fulton R."/>
            <person name="Godfrey J."/>
            <person name="Minx P."/>
            <person name="Mitreva M."/>
            <person name="Roeseler W."/>
            <person name="Tian H."/>
            <person name="Witte H."/>
            <person name="Yang S.P."/>
            <person name="Wilson R.K."/>
            <person name="Sommer R.J."/>
        </authorList>
    </citation>
    <scope>NUCLEOTIDE SEQUENCE [LARGE SCALE GENOMIC DNA]</scope>
    <source>
        <strain evidence="5">PS312</strain>
    </source>
</reference>
<feature type="region of interest" description="Disordered" evidence="3">
    <location>
        <begin position="146"/>
        <end position="169"/>
    </location>
</feature>
<feature type="compositionally biased region" description="Basic and acidic residues" evidence="3">
    <location>
        <begin position="183"/>
        <end position="214"/>
    </location>
</feature>
<evidence type="ECO:0000256" key="2">
    <source>
        <dbReference type="ARBA" id="ARBA00022803"/>
    </source>
</evidence>
<feature type="region of interest" description="Disordered" evidence="3">
    <location>
        <begin position="181"/>
        <end position="268"/>
    </location>
</feature>
<dbReference type="Gene3D" id="1.25.10.10">
    <property type="entry name" value="Leucine-rich Repeat Variant"/>
    <property type="match status" value="1"/>
</dbReference>
<dbReference type="AlphaFoldDB" id="A0A2A6CZ93"/>
<sequence length="794" mass="89382">MPNVDLFADHNNHGPHQGQQEKMDCVQGKNGGETIFTGWCLHPVFSPKTIMAPLNEESVQEVELTSEQKATQLNKLMSDGKRELKALNYEPASQKFGEAAEFAATHYGPLAVESFEPNFMYGRTLAELSGVENDLFQSALVNIKKKEGDEAEEKDAANESMDDEKREDVREMVAEALAETAEELEKKKGGSDEESKSEEVKEKESVDEAAAGDKMEEDEKAENEEIAADNDESEEAADGEKEEGADGDVDNAEKEDIEDGEEEVDTNQLAWKALEVASQIADKMITETGDKEWKHKRVDVFVQLAQCSCNDEKYETALEDLGRAHALMEEIATEKGDRLTAEIFFHEGRINRLRNEFGLAEVSFNKAGDVFQKILDALKTEAGDSPTEDQTMEIAEIEQIMKDFKERAEDSKESAVQKKKMDEEKEKEKAEVPSILTTSNANSDATANDITSLVRKKRAHDDSEVEGAPKKAKSEEVEEKGEENIAWTVRSLSFLSSSLSPIYRNHHLPYSSKIWHVMDTKMDEVPVFHSTRRGLAKLLMLSVTDVNDIGLMIKYVMEKELKKRDKPNERRLSNAVNVLWNLLKKKVSIVHILQTLMPLVFPLIDKSSTHWGVRMISILIENVPEFSSLSEWKKIAVSSLDAIERVNGRVPGQMLVTEEAVVAAMIIIYYCDEKMVGVGRINEILSRFLSWFPFTGESRECNTIYRFLLDVIESGHFSTSVEPNLNSPRLLFILTKAIHDEAVNDNEVKNKVIRMIRVMASSSDSFNQWIRLSGLNREEQVTLQAIITLPPTTE</sequence>
<feature type="compositionally biased region" description="Basic and acidic residues" evidence="3">
    <location>
        <begin position="406"/>
        <end position="431"/>
    </location>
</feature>
<reference evidence="4" key="2">
    <citation type="submission" date="2022-06" db="UniProtKB">
        <authorList>
            <consortium name="EnsemblMetazoa"/>
        </authorList>
    </citation>
    <scope>IDENTIFICATION</scope>
    <source>
        <strain evidence="4">PS312</strain>
    </source>
</reference>
<protein>
    <submittedName>
        <fullName evidence="4">Uncharacterized protein</fullName>
    </submittedName>
</protein>